<evidence type="ECO:0000256" key="1">
    <source>
        <dbReference type="ARBA" id="ARBA00023015"/>
    </source>
</evidence>
<dbReference type="SUPFAM" id="SSF46785">
    <property type="entry name" value="Winged helix' DNA-binding domain"/>
    <property type="match status" value="1"/>
</dbReference>
<reference evidence="5 6" key="1">
    <citation type="submission" date="2021-04" db="EMBL/GenBank/DDBJ databases">
        <title>Complete genome sequence of Stygiolobus sp. KN-1.</title>
        <authorList>
            <person name="Nakamura K."/>
            <person name="Sakai H."/>
            <person name="Kurosawa N."/>
        </authorList>
    </citation>
    <scope>NUCLEOTIDE SEQUENCE [LARGE SCALE GENOMIC DNA]</scope>
    <source>
        <strain evidence="5 6">KN-1</strain>
    </source>
</reference>
<keyword evidence="2" id="KW-0238">DNA-binding</keyword>
<evidence type="ECO:0000256" key="2">
    <source>
        <dbReference type="ARBA" id="ARBA00023125"/>
    </source>
</evidence>
<evidence type="ECO:0000313" key="5">
    <source>
        <dbReference type="EMBL" id="BCU68806.1"/>
    </source>
</evidence>
<name>A0A8D5ZHL2_9CREN</name>
<dbReference type="EMBL" id="AP024597">
    <property type="protein sequence ID" value="BCU68806.1"/>
    <property type="molecule type" value="Genomic_DNA"/>
</dbReference>
<dbReference type="GeneID" id="66161853"/>
<dbReference type="PROSITE" id="PS51118">
    <property type="entry name" value="HTH_HXLR"/>
    <property type="match status" value="1"/>
</dbReference>
<dbReference type="InterPro" id="IPR002577">
    <property type="entry name" value="HTH_HxlR"/>
</dbReference>
<dbReference type="PANTHER" id="PTHR33204:SF37">
    <property type="entry name" value="HTH-TYPE TRANSCRIPTIONAL REGULATOR YODB"/>
    <property type="match status" value="1"/>
</dbReference>
<dbReference type="Proteomes" id="UP000825123">
    <property type="component" value="Chromosome"/>
</dbReference>
<protein>
    <recommendedName>
        <fullName evidence="4">HTH hxlR-type domain-containing protein</fullName>
    </recommendedName>
</protein>
<dbReference type="InterPro" id="IPR001845">
    <property type="entry name" value="HTH_ArsR_DNA-bd_dom"/>
</dbReference>
<dbReference type="RefSeq" id="WP_221288678.1">
    <property type="nucleotide sequence ID" value="NZ_AP024597.1"/>
</dbReference>
<dbReference type="Pfam" id="PF01638">
    <property type="entry name" value="HxlR"/>
    <property type="match status" value="1"/>
</dbReference>
<keyword evidence="6" id="KW-1185">Reference proteome</keyword>
<dbReference type="SMART" id="SM00418">
    <property type="entry name" value="HTH_ARSR"/>
    <property type="match status" value="1"/>
</dbReference>
<dbReference type="CDD" id="cd00090">
    <property type="entry name" value="HTH_ARSR"/>
    <property type="match status" value="1"/>
</dbReference>
<dbReference type="GO" id="GO:0003700">
    <property type="term" value="F:DNA-binding transcription factor activity"/>
    <property type="evidence" value="ECO:0007669"/>
    <property type="project" value="InterPro"/>
</dbReference>
<accession>A0A8D5ZHL2</accession>
<evidence type="ECO:0000256" key="3">
    <source>
        <dbReference type="ARBA" id="ARBA00023163"/>
    </source>
</evidence>
<evidence type="ECO:0000313" key="6">
    <source>
        <dbReference type="Proteomes" id="UP000825123"/>
    </source>
</evidence>
<sequence>MSSKCCIKDEDLCMAYSSRLFELIAKKYTYAILIILDKYGRLRFNELQRKMSGITQKALSTRLKELEELKLVKREVEQEPLRVYYSLTTEGRAVKNAIQILISVINLIDNEHKDTFLC</sequence>
<dbReference type="AlphaFoldDB" id="A0A8D5ZHL2"/>
<dbReference type="InterPro" id="IPR036390">
    <property type="entry name" value="WH_DNA-bd_sf"/>
</dbReference>
<proteinExistence type="predicted"/>
<feature type="domain" description="HTH hxlR-type" evidence="4">
    <location>
        <begin position="13"/>
        <end position="113"/>
    </location>
</feature>
<dbReference type="PANTHER" id="PTHR33204">
    <property type="entry name" value="TRANSCRIPTIONAL REGULATOR, MARR FAMILY"/>
    <property type="match status" value="1"/>
</dbReference>
<dbReference type="InterPro" id="IPR036388">
    <property type="entry name" value="WH-like_DNA-bd_sf"/>
</dbReference>
<evidence type="ECO:0000259" key="4">
    <source>
        <dbReference type="PROSITE" id="PS51118"/>
    </source>
</evidence>
<organism evidence="5 6">
    <name type="scientific">Stygiolobus caldivivus</name>
    <dbReference type="NCBI Taxonomy" id="2824673"/>
    <lineage>
        <taxon>Archaea</taxon>
        <taxon>Thermoproteota</taxon>
        <taxon>Thermoprotei</taxon>
        <taxon>Sulfolobales</taxon>
        <taxon>Sulfolobaceae</taxon>
        <taxon>Stygiolobus</taxon>
    </lineage>
</organism>
<dbReference type="InterPro" id="IPR011991">
    <property type="entry name" value="ArsR-like_HTH"/>
</dbReference>
<dbReference type="Gene3D" id="1.10.10.10">
    <property type="entry name" value="Winged helix-like DNA-binding domain superfamily/Winged helix DNA-binding domain"/>
    <property type="match status" value="1"/>
</dbReference>
<gene>
    <name evidence="5" type="ORF">KN1_01030</name>
</gene>
<keyword evidence="1" id="KW-0805">Transcription regulation</keyword>
<dbReference type="GO" id="GO:0003677">
    <property type="term" value="F:DNA binding"/>
    <property type="evidence" value="ECO:0007669"/>
    <property type="project" value="UniProtKB-KW"/>
</dbReference>
<keyword evidence="3" id="KW-0804">Transcription</keyword>
<dbReference type="KEGG" id="csty:KN1_01030"/>